<accession>A0AAJ7TMS4</accession>
<dbReference type="Gene3D" id="3.40.30.10">
    <property type="entry name" value="Glutaredoxin"/>
    <property type="match status" value="1"/>
</dbReference>
<dbReference type="RefSeq" id="XP_032820750.1">
    <property type="nucleotide sequence ID" value="XM_032964859.1"/>
</dbReference>
<dbReference type="CTD" id="57544"/>
<dbReference type="InterPro" id="IPR057639">
    <property type="entry name" value="TXNDC16_N"/>
</dbReference>
<organism evidence="6 7">
    <name type="scientific">Petromyzon marinus</name>
    <name type="common">Sea lamprey</name>
    <dbReference type="NCBI Taxonomy" id="7757"/>
    <lineage>
        <taxon>Eukaryota</taxon>
        <taxon>Metazoa</taxon>
        <taxon>Chordata</taxon>
        <taxon>Craniata</taxon>
        <taxon>Vertebrata</taxon>
        <taxon>Cyclostomata</taxon>
        <taxon>Hyperoartia</taxon>
        <taxon>Petromyzontiformes</taxon>
        <taxon>Petromyzontidae</taxon>
        <taxon>Petromyzon</taxon>
    </lineage>
</organism>
<dbReference type="InterPro" id="IPR057645">
    <property type="entry name" value="TXNDC16_3rd"/>
</dbReference>
<evidence type="ECO:0000259" key="4">
    <source>
        <dbReference type="Pfam" id="PF24509"/>
    </source>
</evidence>
<feature type="signal peptide" evidence="2">
    <location>
        <begin position="1"/>
        <end position="19"/>
    </location>
</feature>
<proteinExistence type="predicted"/>
<protein>
    <submittedName>
        <fullName evidence="7">Thioredoxin domain-containing protein 16 isoform X1</fullName>
    </submittedName>
</protein>
<evidence type="ECO:0000259" key="5">
    <source>
        <dbReference type="Pfam" id="PF24510"/>
    </source>
</evidence>
<dbReference type="AlphaFoldDB" id="A0AAJ7TMS4"/>
<feature type="domain" description="TXNDC16 third thioredoxin-like" evidence="5">
    <location>
        <begin position="248"/>
        <end position="336"/>
    </location>
</feature>
<sequence length="878" mass="97762">MLLLLPLLLLLQQSGLSLCTVPTLKSTDMNTVVNSPYSSLIYFKQKSTIQVKHFLKNLDNASELLKQYAISVWQVDCQENHVERFCEKDNIINKAYLFQLNKLPQPLYLDTLFDVDSIMANTLHLLLMEEVRFVQDKQGLQILKDTEKGRRDVVFAYLRATGLPEHRIFIEMAFVYGNKFIFAFSTDQNILKDLGVLESSFSPHLWLINCGDLSLSDGQPCPETAFRQPFTLPYLHRFFKLASGPSYVETTEDPAHVQTIFSELHIPEVFLFSRRETYQYDKITARTLSHRLLGSAGVVLVRCEEHGVAFPTDFNVAYRGANPSAKVEHLLMQSFEAVITRVEREETHGSEQEPDHSGYGQPQEEDDYDPSSSDFMPLWAMQDDEVVMAVEKIKNKKLNLEESVPALTDVGYQRVLSQPNMDLVIFYLGWDAVSKAFLWTFAEVAKKISAAFSGVGRRVSPWRVDCAEWTDVCQHANVSRLPAVLLFSSLVQRPTAYPGTLSRDALLSWVAMIRVDSPLPLHSVEEAMAFLRGDLPSCAADLCNASVLALLTVNMPAEITAFVEASKALRGEVLMGLCITDRVALDVSTQLGSSIPSIIVFKRGEPSLKTVVFPRPISADVTVKTIRDSSQPAFAELSVSLLPELLRVGRPLLILFVGGRNGASVSAMRTLEAAARSGALAYSTACWMDIVDNPVGSEILETYLPRTANPPELVLVNPHRGAGQVYAFPKSDKPLTASAISMWLSSIRLGNLQPTAVLPDKTWPPSRQNLDFLAIMDAESPGFAENRQPNGADTDDRDAGDSEEDYDDNDGTEHSGQEEWSERDLNHRVSSAYNGREEGFLPGRAPQSAGTGHFAPTEKMHQTRPPPQSQPHDRHVEL</sequence>
<feature type="compositionally biased region" description="Basic and acidic residues" evidence="1">
    <location>
        <begin position="811"/>
        <end position="827"/>
    </location>
</feature>
<dbReference type="Pfam" id="PF24508">
    <property type="entry name" value="TXNDC16_N"/>
    <property type="match status" value="1"/>
</dbReference>
<dbReference type="CDD" id="cd02961">
    <property type="entry name" value="PDI_a_family"/>
    <property type="match status" value="1"/>
</dbReference>
<feature type="region of interest" description="Disordered" evidence="1">
    <location>
        <begin position="781"/>
        <end position="878"/>
    </location>
</feature>
<dbReference type="Pfam" id="PF24509">
    <property type="entry name" value="TXNDC16_2nd"/>
    <property type="match status" value="1"/>
</dbReference>
<dbReference type="InterPro" id="IPR036249">
    <property type="entry name" value="Thioredoxin-like_sf"/>
</dbReference>
<name>A0AAJ7TMS4_PETMA</name>
<evidence type="ECO:0000313" key="7">
    <source>
        <dbReference type="RefSeq" id="XP_032820750.1"/>
    </source>
</evidence>
<feature type="compositionally biased region" description="Basic and acidic residues" evidence="1">
    <location>
        <begin position="343"/>
        <end position="356"/>
    </location>
</feature>
<feature type="domain" description="TXNDC16 second thioredoxin-like" evidence="4">
    <location>
        <begin position="126"/>
        <end position="244"/>
    </location>
</feature>
<keyword evidence="2" id="KW-0732">Signal</keyword>
<evidence type="ECO:0000259" key="3">
    <source>
        <dbReference type="Pfam" id="PF24508"/>
    </source>
</evidence>
<dbReference type="InterPro" id="IPR040090">
    <property type="entry name" value="TXNDC16"/>
</dbReference>
<dbReference type="Proteomes" id="UP001318040">
    <property type="component" value="Chromosome 33"/>
</dbReference>
<gene>
    <name evidence="7" type="primary">TXNDC16</name>
</gene>
<feature type="chain" id="PRO_5042537305" evidence="2">
    <location>
        <begin position="20"/>
        <end position="878"/>
    </location>
</feature>
<dbReference type="Pfam" id="PF24510">
    <property type="entry name" value="TXNDC16_3rd"/>
    <property type="match status" value="1"/>
</dbReference>
<feature type="compositionally biased region" description="Acidic residues" evidence="1">
    <location>
        <begin position="793"/>
        <end position="810"/>
    </location>
</feature>
<dbReference type="Pfam" id="PF13848">
    <property type="entry name" value="Thioredoxin_6"/>
    <property type="match status" value="1"/>
</dbReference>
<reference evidence="7" key="1">
    <citation type="submission" date="2025-08" db="UniProtKB">
        <authorList>
            <consortium name="RefSeq"/>
        </authorList>
    </citation>
    <scope>IDENTIFICATION</scope>
    <source>
        <tissue evidence="7">Sperm</tissue>
    </source>
</reference>
<dbReference type="KEGG" id="pmrn:116948313"/>
<evidence type="ECO:0000313" key="6">
    <source>
        <dbReference type="Proteomes" id="UP001318040"/>
    </source>
</evidence>
<feature type="region of interest" description="Disordered" evidence="1">
    <location>
        <begin position="343"/>
        <end position="372"/>
    </location>
</feature>
<evidence type="ECO:0000256" key="2">
    <source>
        <dbReference type="SAM" id="SignalP"/>
    </source>
</evidence>
<feature type="domain" description="TXNDC16 N-terminal" evidence="3">
    <location>
        <begin position="22"/>
        <end position="123"/>
    </location>
</feature>
<keyword evidence="6" id="KW-1185">Reference proteome</keyword>
<evidence type="ECO:0000256" key="1">
    <source>
        <dbReference type="SAM" id="MobiDB-lite"/>
    </source>
</evidence>
<dbReference type="PANTHER" id="PTHR22699">
    <property type="entry name" value="THIOREDOXIN DOMAIN-CONTAINING PROTEIN 16"/>
    <property type="match status" value="1"/>
</dbReference>
<dbReference type="InterPro" id="IPR057642">
    <property type="entry name" value="TXNDC16_2nd"/>
</dbReference>
<dbReference type="SUPFAM" id="SSF52833">
    <property type="entry name" value="Thioredoxin-like"/>
    <property type="match status" value="1"/>
</dbReference>
<dbReference type="PANTHER" id="PTHR22699:SF1">
    <property type="entry name" value="THIOREDOXIN DOMAIN-CONTAINING PROTEIN 16"/>
    <property type="match status" value="1"/>
</dbReference>